<gene>
    <name evidence="1" type="ORF">AVJ23_19420</name>
</gene>
<sequence>MAGLVVLAGLPGVGKSTLARALAARIGALWLRIDAIEQALRESHMQVAGDLADGGYAAARAVAGAALGQGFDVVADSVNPAPVTRGPWRETARGAGADLCEVELICADKAIHRARVERRGAEVPGLALPDWAAVCRRAYHPHPDADLRLDSAVLGVDEMVARIVARLGP</sequence>
<dbReference type="PANTHER" id="PTHR37807:SF3">
    <property type="entry name" value="OS07G0160300 PROTEIN"/>
    <property type="match status" value="1"/>
</dbReference>
<dbReference type="Gene3D" id="3.40.50.300">
    <property type="entry name" value="P-loop containing nucleotide triphosphate hydrolases"/>
    <property type="match status" value="1"/>
</dbReference>
<keyword evidence="2" id="KW-1185">Reference proteome</keyword>
<dbReference type="EMBL" id="LPXO01000017">
    <property type="protein sequence ID" value="KUF09095.1"/>
    <property type="molecule type" value="Genomic_DNA"/>
</dbReference>
<evidence type="ECO:0000313" key="1">
    <source>
        <dbReference type="EMBL" id="KUF09095.1"/>
    </source>
</evidence>
<organism evidence="1 2">
    <name type="scientific">Pseudoponticoccus marisrubri</name>
    <dbReference type="NCBI Taxonomy" id="1685382"/>
    <lineage>
        <taxon>Bacteria</taxon>
        <taxon>Pseudomonadati</taxon>
        <taxon>Pseudomonadota</taxon>
        <taxon>Alphaproteobacteria</taxon>
        <taxon>Rhodobacterales</taxon>
        <taxon>Roseobacteraceae</taxon>
        <taxon>Pseudoponticoccus</taxon>
    </lineage>
</organism>
<accession>A0A0W7WF50</accession>
<protein>
    <recommendedName>
        <fullName evidence="3">Adenylyl-sulfate kinase</fullName>
    </recommendedName>
</protein>
<dbReference type="AlphaFoldDB" id="A0A0W7WF50"/>
<name>A0A0W7WF50_9RHOB</name>
<comment type="caution">
    <text evidence="1">The sequence shown here is derived from an EMBL/GenBank/DDBJ whole genome shotgun (WGS) entry which is preliminary data.</text>
</comment>
<evidence type="ECO:0000313" key="2">
    <source>
        <dbReference type="Proteomes" id="UP000054396"/>
    </source>
</evidence>
<dbReference type="STRING" id="1685382.AVJ23_19420"/>
<dbReference type="RefSeq" id="WP_058863892.1">
    <property type="nucleotide sequence ID" value="NZ_LPXO01000017.1"/>
</dbReference>
<proteinExistence type="predicted"/>
<dbReference type="Pfam" id="PF13671">
    <property type="entry name" value="AAA_33"/>
    <property type="match status" value="1"/>
</dbReference>
<reference evidence="1 2" key="1">
    <citation type="submission" date="2015-12" db="EMBL/GenBank/DDBJ databases">
        <authorList>
            <person name="Shamseldin A."/>
            <person name="Moawad H."/>
            <person name="Abd El-Rahim W.M."/>
            <person name="Sadowsky M.J."/>
        </authorList>
    </citation>
    <scope>NUCLEOTIDE SEQUENCE [LARGE SCALE GENOMIC DNA]</scope>
    <source>
        <strain evidence="1 2">SJ5A-1</strain>
    </source>
</reference>
<dbReference type="InterPro" id="IPR027417">
    <property type="entry name" value="P-loop_NTPase"/>
</dbReference>
<dbReference type="Proteomes" id="UP000054396">
    <property type="component" value="Unassembled WGS sequence"/>
</dbReference>
<dbReference type="OrthoDB" id="3819922at2"/>
<evidence type="ECO:0008006" key="3">
    <source>
        <dbReference type="Google" id="ProtNLM"/>
    </source>
</evidence>
<dbReference type="SUPFAM" id="SSF52540">
    <property type="entry name" value="P-loop containing nucleoside triphosphate hydrolases"/>
    <property type="match status" value="1"/>
</dbReference>
<dbReference type="PANTHER" id="PTHR37807">
    <property type="entry name" value="OS07G0160300 PROTEIN"/>
    <property type="match status" value="1"/>
</dbReference>